<dbReference type="InterPro" id="IPR018097">
    <property type="entry name" value="EGF_Ca-bd_CS"/>
</dbReference>
<dbReference type="PROSITE" id="PS50026">
    <property type="entry name" value="EGF_3"/>
    <property type="match status" value="2"/>
</dbReference>
<feature type="disulfide bond" evidence="4">
    <location>
        <begin position="1240"/>
        <end position="1249"/>
    </location>
</feature>
<dbReference type="CDD" id="cd00054">
    <property type="entry name" value="EGF_CA"/>
    <property type="match status" value="2"/>
</dbReference>
<dbReference type="GeneTree" id="ENSGT00940000167103"/>
<evidence type="ECO:0000259" key="9">
    <source>
        <dbReference type="PROSITE" id="PS51233"/>
    </source>
</evidence>
<dbReference type="InterPro" id="IPR007110">
    <property type="entry name" value="Ig-like_dom"/>
</dbReference>
<dbReference type="Pfam" id="PF25776">
    <property type="entry name" value="Ig_VWDE"/>
    <property type="match status" value="1"/>
</dbReference>
<dbReference type="PROSITE" id="PS50835">
    <property type="entry name" value="IG_LIKE"/>
    <property type="match status" value="1"/>
</dbReference>
<evidence type="ECO:0000259" key="7">
    <source>
        <dbReference type="PROSITE" id="PS50026"/>
    </source>
</evidence>
<dbReference type="InterPro" id="IPR001846">
    <property type="entry name" value="VWF_type-D"/>
</dbReference>
<dbReference type="InterPro" id="IPR000152">
    <property type="entry name" value="EGF-type_Asp/Asn_hydroxyl_site"/>
</dbReference>
<dbReference type="Gene3D" id="2.10.25.10">
    <property type="entry name" value="Laminin"/>
    <property type="match status" value="4"/>
</dbReference>
<dbReference type="PROSITE" id="PS01187">
    <property type="entry name" value="EGF_CA"/>
    <property type="match status" value="1"/>
</dbReference>
<dbReference type="PROSITE" id="PS00010">
    <property type="entry name" value="ASX_HYDROXYL"/>
    <property type="match status" value="1"/>
</dbReference>
<dbReference type="PROSITE" id="PS01186">
    <property type="entry name" value="EGF_2"/>
    <property type="match status" value="1"/>
</dbReference>
<dbReference type="InterPro" id="IPR001881">
    <property type="entry name" value="EGF-like_Ca-bd_dom"/>
</dbReference>
<keyword evidence="11" id="KW-1185">Reference proteome</keyword>
<dbReference type="GO" id="GO:0009986">
    <property type="term" value="C:cell surface"/>
    <property type="evidence" value="ECO:0007669"/>
    <property type="project" value="TreeGrafter"/>
</dbReference>
<evidence type="ECO:0000256" key="4">
    <source>
        <dbReference type="PROSITE-ProRule" id="PRU00076"/>
    </source>
</evidence>
<feature type="chain" id="PRO_5035428835" evidence="6">
    <location>
        <begin position="32"/>
        <end position="1770"/>
    </location>
</feature>
<evidence type="ECO:0000313" key="11">
    <source>
        <dbReference type="Proteomes" id="UP000694395"/>
    </source>
</evidence>
<keyword evidence="3 4" id="KW-1015">Disulfide bond</keyword>
<dbReference type="FunFam" id="2.10.25.10:FF:000499">
    <property type="entry name" value="Predicted protein"/>
    <property type="match status" value="1"/>
</dbReference>
<keyword evidence="2" id="KW-0175">Coiled coil</keyword>
<evidence type="ECO:0000259" key="8">
    <source>
        <dbReference type="PROSITE" id="PS50835"/>
    </source>
</evidence>
<organism evidence="10 11">
    <name type="scientific">Oncorhynchus mykiss</name>
    <name type="common">Rainbow trout</name>
    <name type="synonym">Salmo gairdneri</name>
    <dbReference type="NCBI Taxonomy" id="8022"/>
    <lineage>
        <taxon>Eukaryota</taxon>
        <taxon>Metazoa</taxon>
        <taxon>Chordata</taxon>
        <taxon>Craniata</taxon>
        <taxon>Vertebrata</taxon>
        <taxon>Euteleostomi</taxon>
        <taxon>Actinopterygii</taxon>
        <taxon>Neopterygii</taxon>
        <taxon>Teleostei</taxon>
        <taxon>Protacanthopterygii</taxon>
        <taxon>Salmoniformes</taxon>
        <taxon>Salmonidae</taxon>
        <taxon>Salmoninae</taxon>
        <taxon>Oncorhynchus</taxon>
    </lineage>
</organism>
<dbReference type="PANTHER" id="PTHR14949:SF52">
    <property type="entry name" value="VON WILLEBRAND FACTOR D AND EGF DOMAIN-CONTAINING PROTEIN"/>
    <property type="match status" value="1"/>
</dbReference>
<dbReference type="InterPro" id="IPR057774">
    <property type="entry name" value="D8C_UMOD/GP2/OIT3-like"/>
</dbReference>
<feature type="domain" description="EGF-like" evidence="7">
    <location>
        <begin position="1252"/>
        <end position="1287"/>
    </location>
</feature>
<feature type="domain" description="VWFD" evidence="9">
    <location>
        <begin position="435"/>
        <end position="622"/>
    </location>
</feature>
<feature type="compositionally biased region" description="Polar residues" evidence="5">
    <location>
        <begin position="1481"/>
        <end position="1514"/>
    </location>
</feature>
<reference evidence="10" key="3">
    <citation type="submission" date="2025-09" db="UniProtKB">
        <authorList>
            <consortium name="Ensembl"/>
        </authorList>
    </citation>
    <scope>IDENTIFICATION</scope>
</reference>
<name>A0A8C7RAT2_ONCMY</name>
<protein>
    <submittedName>
        <fullName evidence="10">Si:ch211-246m6.5</fullName>
    </submittedName>
</protein>
<dbReference type="Proteomes" id="UP000694395">
    <property type="component" value="Chromosome 18"/>
</dbReference>
<dbReference type="SUPFAM" id="SSF57196">
    <property type="entry name" value="EGF/Laminin"/>
    <property type="match status" value="2"/>
</dbReference>
<dbReference type="InterPro" id="IPR050969">
    <property type="entry name" value="Dev_Signal_Modulators"/>
</dbReference>
<dbReference type="GO" id="GO:0005102">
    <property type="term" value="F:signaling receptor binding"/>
    <property type="evidence" value="ECO:0007669"/>
    <property type="project" value="TreeGrafter"/>
</dbReference>
<comment type="caution">
    <text evidence="4">Lacks conserved residue(s) required for the propagation of feature annotation.</text>
</comment>
<dbReference type="SMART" id="SM00181">
    <property type="entry name" value="EGF"/>
    <property type="match status" value="5"/>
</dbReference>
<feature type="disulfide bond" evidence="4">
    <location>
        <begin position="1277"/>
        <end position="1286"/>
    </location>
</feature>
<dbReference type="InterPro" id="IPR000742">
    <property type="entry name" value="EGF"/>
</dbReference>
<dbReference type="GO" id="GO:0005509">
    <property type="term" value="F:calcium ion binding"/>
    <property type="evidence" value="ECO:0007669"/>
    <property type="project" value="InterPro"/>
</dbReference>
<dbReference type="Pfam" id="PF26129">
    <property type="entry name" value="Vwde"/>
    <property type="match status" value="1"/>
</dbReference>
<evidence type="ECO:0000256" key="6">
    <source>
        <dbReference type="SAM" id="SignalP"/>
    </source>
</evidence>
<dbReference type="PROSITE" id="PS51233">
    <property type="entry name" value="VWFD"/>
    <property type="match status" value="1"/>
</dbReference>
<dbReference type="GO" id="GO:0005576">
    <property type="term" value="C:extracellular region"/>
    <property type="evidence" value="ECO:0007669"/>
    <property type="project" value="TreeGrafter"/>
</dbReference>
<dbReference type="InterPro" id="IPR057885">
    <property type="entry name" value="Ig_VWDE"/>
</dbReference>
<reference evidence="10" key="1">
    <citation type="submission" date="2020-07" db="EMBL/GenBank/DDBJ databases">
        <title>A long reads based de novo assembly of the rainbow trout Arlee double haploid line genome.</title>
        <authorList>
            <person name="Gao G."/>
            <person name="Palti Y."/>
        </authorList>
    </citation>
    <scope>NUCLEOTIDE SEQUENCE [LARGE SCALE GENOMIC DNA]</scope>
</reference>
<dbReference type="Gene3D" id="2.60.120.260">
    <property type="entry name" value="Galactose-binding domain-like"/>
    <property type="match status" value="1"/>
</dbReference>
<dbReference type="Ensembl" id="ENSOMYT00000053931.2">
    <property type="protein sequence ID" value="ENSOMYP00000049620.2"/>
    <property type="gene ID" value="ENSOMYG00000022553.2"/>
</dbReference>
<dbReference type="SMART" id="SM00179">
    <property type="entry name" value="EGF_CA"/>
    <property type="match status" value="3"/>
</dbReference>
<dbReference type="SMART" id="SM00216">
    <property type="entry name" value="VWD"/>
    <property type="match status" value="1"/>
</dbReference>
<proteinExistence type="predicted"/>
<evidence type="ECO:0000313" key="10">
    <source>
        <dbReference type="Ensembl" id="ENSOMYP00000049620.2"/>
    </source>
</evidence>
<feature type="disulfide bond" evidence="4">
    <location>
        <begin position="1256"/>
        <end position="1266"/>
    </location>
</feature>
<dbReference type="PANTHER" id="PTHR14949">
    <property type="entry name" value="EGF-LIKE-DOMAIN, MULTIPLE 7, 8"/>
    <property type="match status" value="1"/>
</dbReference>
<evidence type="ECO:0000256" key="1">
    <source>
        <dbReference type="ARBA" id="ARBA00022729"/>
    </source>
</evidence>
<evidence type="ECO:0000256" key="5">
    <source>
        <dbReference type="SAM" id="MobiDB-lite"/>
    </source>
</evidence>
<feature type="domain" description="EGF-like" evidence="7">
    <location>
        <begin position="1211"/>
        <end position="1250"/>
    </location>
</feature>
<dbReference type="InterPro" id="IPR058727">
    <property type="entry name" value="Helical_Vwde"/>
</dbReference>
<accession>A0A8C7RAT2</accession>
<dbReference type="PROSITE" id="PS00022">
    <property type="entry name" value="EGF_1"/>
    <property type="match status" value="3"/>
</dbReference>
<sequence length="1770" mass="193051">MDCVVCSLSQASVPGYLRIVFLCLMQLRALAQLAPECYPGGYRMLRNPYRSVDFDSSDLQNTAIQDLICDHSLSPGWYRFSINNKPAEMPTSCVEMNRCGTQAPVWLSLTDSSLPRPGEVRQLSACATWQFFHGSTKDCCLFRIPISVRNCGEFLLYYLQPTQGCMGYCAKVISEFGPKLCPTGEVEVNGQCKASLPALSYKPVIIPELVGSSVHLRCTFSGVKTSGLPLGYLVVWARHLASNMKVEIRKDSIMETFSLVEMDGVHFRLGETFSCSVSTLLGNSSRTQSLAKESESFYAGIKFVPDVLHIAEDGKEHAVTIRSTVPIPCYGTEHGRPCGVTLTLSVRDSDSLDPSVEAPNMALSTCQVELQPTAACSRRQGCAWASLTLTAVTDFTRDGNRPSLLSATPRSDAPRLWRGYSPTPLKVTVQDVPTASCYSLTDPHIITLDGRRYENQQTGTFLLYKSLHRAFEVQARQWDCGSRHYAVSCNCGVAAREGNEVVMLDMCNGQLQETRPQLSLKNLGGYNRVSSQYRIKIHESHQGKKITLIFPSGAFVRADISDWGMSLSIRAPSVDYSSTTGLCGTFDRNGHNDFHGPDGTTYGSTEQERFVEEWRLAAGESLFDTMPPVMEVEELRPFCRCQEGYSMSLHFTTGHTGDSHYNFNPSSPQHQAQCQSHDNVDYTSVFPWVDTTTQYIRSSEPEQSDHQGVSILNGPALPMEIHKQPSSQMVDYGGFGDLGDKSEREVDRELRRDFLVAVDDNRPKTKRQALYEFQPIFTSQSLSQADLESLAYFFPEDHHLSAERPVAQPVWPTPSGLTSVKALEVCQLALGNSTVGTVCRGLLGRRLDEAVDLCILDLQLKDDLAWEEALVHYLENECERRLLENRTQRVLELGESRAGMEGVEGIIGTVLTALRCPNFCNGNGQCTEWGCQCYPGHSFYDCSLAISQPVELTDLENSGLCDIRAFDCRSVRVFGLGFIDSPNLGCHLTRLMYLNGERVPREKQRTRATFLSSKALDCSVPSLNSMMTINSVDFMVDDKPYARWEVKVTNDGSQYSEPKSLTIYDGVCQVCEPTHSGLCKLKERTCNIDGMCFAKGDSNPASPCLLCNPNTSKFTWSVNEVNQPPNLHQPQGGLSTFAGENFVFQFTAADPEGSALLFLLEQGPPDASLSPAGLLIWKVHPVETQGKSRQSFEFTLSDECNAQSSYTVEVAVKPCGCLNGGTCVTNVAFPAGSGEYLCACPQGIGGVLCQEDFDACLSAPCGAGVCVDTVDGFLCECPAGLRGATCQEDVNECERTPCLPGVQCFNSFGSYRCGGCPHGMLRDGTTCTSNPHLTHQQLTIAKSSKLYHHSNSKVSQLHLPTLPPRHAVKHLSSLSSPVSRGAYQSPPHLPLSPARGPITGWREAATPLFPRHTPMSPEGSNSLTMGRHHAVSALTRTRAKTGTNASATSLKVTTRESVAVVRSATSSKVTPPYSTYPKVTPPQSKVTPPQSKVTPPQSKVTPPHSSASTESGQTTQGKLINVVVVPTMTKPWTLPKAVAPLTAALSSITYSLSESEFSADGALTGPGSNTSDLPDHPQEPLVSLALTTPARKHHYTPPLHRATSPHLHRGTRISSTVAVERERPLTCADMPCFPGVPCEPTRDGGFHCGRCPLGYTGDRQTCRAVCRHACGRNMECAAPNTCRCKPGYTGTNCQTGETLSFSLSLSRSLSFSLSLLPPSSPLSLSLYFSLSPLPLLPSLSLSISLSPFSLPLLPSLFLSLSPSLFSPLTL</sequence>
<reference evidence="10" key="2">
    <citation type="submission" date="2025-08" db="UniProtKB">
        <authorList>
            <consortium name="Ensembl"/>
        </authorList>
    </citation>
    <scope>IDENTIFICATION</scope>
</reference>
<keyword evidence="1 6" id="KW-0732">Signal</keyword>
<feature type="domain" description="Ig-like" evidence="8">
    <location>
        <begin position="197"/>
        <end position="291"/>
    </location>
</feature>
<feature type="region of interest" description="Disordered" evidence="5">
    <location>
        <begin position="1463"/>
        <end position="1514"/>
    </location>
</feature>
<keyword evidence="4" id="KW-0245">EGF-like domain</keyword>
<dbReference type="Pfam" id="PF23283">
    <property type="entry name" value="D8C_UMOD"/>
    <property type="match status" value="1"/>
</dbReference>
<feature type="compositionally biased region" description="Polar residues" evidence="5">
    <location>
        <begin position="1463"/>
        <end position="1473"/>
    </location>
</feature>
<feature type="signal peptide" evidence="6">
    <location>
        <begin position="1"/>
        <end position="31"/>
    </location>
</feature>
<evidence type="ECO:0000256" key="3">
    <source>
        <dbReference type="ARBA" id="ARBA00023157"/>
    </source>
</evidence>
<dbReference type="Pfam" id="PF00094">
    <property type="entry name" value="VWD"/>
    <property type="match status" value="1"/>
</dbReference>
<evidence type="ECO:0000256" key="2">
    <source>
        <dbReference type="ARBA" id="ARBA00023054"/>
    </source>
</evidence>